<organism evidence="3 4">
    <name type="scientific">Proteus phage pPM_01</name>
    <dbReference type="NCBI Taxonomy" id="1567485"/>
    <lineage>
        <taxon>Viruses</taxon>
        <taxon>Duplodnaviria</taxon>
        <taxon>Heunggongvirae</taxon>
        <taxon>Uroviricota</taxon>
        <taxon>Caudoviricetes</taxon>
        <taxon>Casjensviridae</taxon>
        <taxon>Lavrentievavirus</taxon>
        <taxon>Lavrentievavirus pPM01</taxon>
    </lineage>
</organism>
<dbReference type="GeneID" id="26626782"/>
<reference evidence="3 4" key="1">
    <citation type="submission" date="2014-10" db="EMBL/GenBank/DDBJ databases">
        <title>Characterization of phage pPM_01 specific to Proteus mirabilis.</title>
        <authorList>
            <person name="Wirjon I.A."/>
            <person name="Mat Arip Y."/>
        </authorList>
    </citation>
    <scope>NUCLEOTIDE SEQUENCE [LARGE SCALE GENOMIC DNA]</scope>
</reference>
<keyword evidence="1" id="KW-1162">Viral penetration into host cytoplasm</keyword>
<evidence type="ECO:0000313" key="3">
    <source>
        <dbReference type="EMBL" id="AJA41307.1"/>
    </source>
</evidence>
<keyword evidence="1" id="KW-0231">Viral genome packaging</keyword>
<comment type="PTM">
    <text evidence="1">Proteolytically cleaved by the viral protease during capsid maturation.</text>
</comment>
<dbReference type="EMBL" id="KP063118">
    <property type="protein sequence ID" value="AJA41307.1"/>
    <property type="molecule type" value="Genomic_DNA"/>
</dbReference>
<protein>
    <recommendedName>
        <fullName evidence="1">Portal protein</fullName>
    </recommendedName>
</protein>
<keyword evidence="1" id="KW-0238">DNA-binding</keyword>
<keyword evidence="1" id="KW-1188">Viral release from host cell</keyword>
<sequence length="547" mass="61189">MSMKSIKELVARSANNPPEVKAQGGYEGAQRNSREMYRWTPAIVSPDQELDGGQKELADARVQNVIQNDGFASGAVSIHRDNIVGSQYMLNAKPNLSALGLKGADAEAWEEEFQDVVESKFNVAADSTENWFDVTRRNSFTGLVRLAVAQALISGEVLASAEWSRTAGRPFNTAIQMISPHRLSNPNNSANTKNIRGGVHVDAFGRPIGYYIQNSFPGESLINGENQMWRYVPSRKPWGRRQVIHIMEQILPHQNRGISDMVAALKTIRMTKNFQEITLQNAVINASYAAAIESELPPEAVYAQLGLGQRPFGEIIHEMMTNAASYYATAKNMEIDGAKIPHLMPGTKLNLKPMGTPGGIGTDFEESLLRHIAASLNLSYEQFSRDYTKTNYSSARASMGETWKFMQSRKKIIADAFATNIYALWLEEMINKNEIPLPRGKTSDWFYEPLVKDCLIRCDWIGAARGQIDEKKETEAAIMRINSGLSTREKEIARLGEDWREIFRQLEREKRIKDKYGLVFSGDVSNISANEKTNSEDDEETNSGDSE</sequence>
<dbReference type="GO" id="GO:0005198">
    <property type="term" value="F:structural molecule activity"/>
    <property type="evidence" value="ECO:0007669"/>
    <property type="project" value="UniProtKB-UniRule"/>
</dbReference>
<dbReference type="Proteomes" id="UP000031807">
    <property type="component" value="Segment"/>
</dbReference>
<comment type="similarity">
    <text evidence="1">Belongs to the siphoviridae portal protein family.</text>
</comment>
<comment type="function">
    <text evidence="1">Forms the portal vertex of the capsid. This portal plays critical roles in head assembly, genome packaging, neck/tail attachment, and genome ejection. The portal protein multimerizes as a single ring-shaped homododecamer arranged around a central channel. Binds to the terminase subunits to form the packaging machine.</text>
</comment>
<evidence type="ECO:0000256" key="1">
    <source>
        <dbReference type="HAMAP-Rule" id="MF_04135"/>
    </source>
</evidence>
<dbReference type="RefSeq" id="YP_009199671.1">
    <property type="nucleotide sequence ID" value="NC_028812.1"/>
</dbReference>
<feature type="compositionally biased region" description="Acidic residues" evidence="2">
    <location>
        <begin position="536"/>
        <end position="547"/>
    </location>
</feature>
<evidence type="ECO:0000256" key="2">
    <source>
        <dbReference type="SAM" id="MobiDB-lite"/>
    </source>
</evidence>
<feature type="chain" id="PRO_5026406486" description="Portal protein" evidence="1">
    <location>
        <begin position="1"/>
        <end position="547"/>
    </location>
</feature>
<dbReference type="HAMAP" id="MF_04135">
    <property type="entry name" value="PORTAL_LAMBDA"/>
    <property type="match status" value="1"/>
</dbReference>
<dbReference type="GO" id="GO:0046718">
    <property type="term" value="P:symbiont entry into host cell"/>
    <property type="evidence" value="ECO:0007669"/>
    <property type="project" value="UniProtKB-KW"/>
</dbReference>
<keyword evidence="1" id="KW-0118">Viral capsid assembly</keyword>
<keyword evidence="4" id="KW-1185">Reference proteome</keyword>
<evidence type="ECO:0000313" key="4">
    <source>
        <dbReference type="Proteomes" id="UP000031807"/>
    </source>
</evidence>
<keyword evidence="1" id="KW-1171">Viral genome ejection through host cell envelope</keyword>
<dbReference type="GO" id="GO:0019068">
    <property type="term" value="P:virion assembly"/>
    <property type="evidence" value="ECO:0007669"/>
    <property type="project" value="UniProtKB-UniRule"/>
</dbReference>
<dbReference type="InterPro" id="IPR006429">
    <property type="entry name" value="Phage_lambda_portal"/>
</dbReference>
<dbReference type="Pfam" id="PF05136">
    <property type="entry name" value="Phage_portal_2"/>
    <property type="match status" value="1"/>
</dbReference>
<keyword evidence="1" id="KW-0946">Virion</keyword>
<dbReference type="GO" id="GO:0046798">
    <property type="term" value="C:viral portal complex"/>
    <property type="evidence" value="ECO:0007669"/>
    <property type="project" value="UniProtKB-UniRule"/>
</dbReference>
<comment type="subcellular location">
    <subcellularLocation>
        <location evidence="1">Virion</location>
    </subcellularLocation>
</comment>
<dbReference type="KEGG" id="vg:26626782"/>
<feature type="region of interest" description="Disordered" evidence="2">
    <location>
        <begin position="11"/>
        <end position="31"/>
    </location>
</feature>
<keyword evidence="1" id="KW-0167">Capsid protein</keyword>
<name>A0A0B4SKU4_9CAUD</name>
<proteinExistence type="inferred from homology"/>
<feature type="region of interest" description="Disordered" evidence="2">
    <location>
        <begin position="527"/>
        <end position="547"/>
    </location>
</feature>
<dbReference type="GO" id="GO:0003677">
    <property type="term" value="F:DNA binding"/>
    <property type="evidence" value="ECO:0007669"/>
    <property type="project" value="UniProtKB-KW"/>
</dbReference>
<gene>
    <name evidence="3" type="ORF">pPM01_0058</name>
</gene>
<keyword evidence="1" id="KW-1160">Virus entry into host cell</keyword>
<accession>A0A0B4SKU4</accession>
<comment type="subunit">
    <text evidence="1">Homododecamer. Interacts with the terminase complex composed of two small and one large terminase subunits.</text>
</comment>
<dbReference type="NCBIfam" id="TIGR01539">
    <property type="entry name" value="portal_lambda"/>
    <property type="match status" value="1"/>
</dbReference>
<dbReference type="OrthoDB" id="1353at10239"/>